<feature type="chain" id="PRO_5026372057" description="Uridylate-specific endoribonuclease" evidence="11">
    <location>
        <begin position="23"/>
        <end position="308"/>
    </location>
</feature>
<dbReference type="GO" id="GO:0016787">
    <property type="term" value="F:hydrolase activity"/>
    <property type="evidence" value="ECO:0007669"/>
    <property type="project" value="UniProtKB-KW"/>
</dbReference>
<evidence type="ECO:0000313" key="13">
    <source>
        <dbReference type="EMBL" id="AZN28812.1"/>
    </source>
</evidence>
<evidence type="ECO:0000256" key="7">
    <source>
        <dbReference type="ARBA" id="ARBA00022801"/>
    </source>
</evidence>
<reference evidence="13" key="1">
    <citation type="journal article" date="2017" name="Korean J. Parasitol.">
        <title>Characterization of Echinostoma cinetorchis endoribonuclease, RNase H.</title>
        <authorList>
            <person name="Lim S.B."/>
            <person name="Cha S.H."/>
            <person name="Jegal S."/>
            <person name="Jun H."/>
            <person name="Park S.H."/>
            <person name="Jeon B.Y."/>
            <person name="Pak J.H."/>
            <person name="Bakh Y.Y."/>
            <person name="Kim T.S."/>
            <person name="Lee H.W."/>
        </authorList>
    </citation>
    <scope>NUCLEOTIDE SEQUENCE</scope>
</reference>
<comment type="cofactor">
    <cofactor evidence="1 11">
        <name>Mn(2+)</name>
        <dbReference type="ChEBI" id="CHEBI:29035"/>
    </cofactor>
</comment>
<organism evidence="13">
    <name type="scientific">Echinostoma cinetorchis</name>
    <dbReference type="NCBI Taxonomy" id="1873862"/>
    <lineage>
        <taxon>Eukaryota</taxon>
        <taxon>Metazoa</taxon>
        <taxon>Spiralia</taxon>
        <taxon>Lophotrochozoa</taxon>
        <taxon>Platyhelminthes</taxon>
        <taxon>Trematoda</taxon>
        <taxon>Digenea</taxon>
        <taxon>Plagiorchiida</taxon>
        <taxon>Echinostomata</taxon>
        <taxon>Echinostomatoidea</taxon>
        <taxon>Echinostomatidae</taxon>
        <taxon>Echinostoma</taxon>
    </lineage>
</organism>
<dbReference type="CDD" id="cd21159">
    <property type="entry name" value="XendoU"/>
    <property type="match status" value="1"/>
</dbReference>
<dbReference type="EMBL" id="MH084666">
    <property type="protein sequence ID" value="AZN28812.1"/>
    <property type="molecule type" value="Genomic_DNA"/>
</dbReference>
<keyword evidence="8 11" id="KW-0694">RNA-binding</keyword>
<dbReference type="PANTHER" id="PTHR12439:SF32">
    <property type="entry name" value="URIDYLATE-SPECIFIC ENDORIBONUCLEASE B"/>
    <property type="match status" value="1"/>
</dbReference>
<proteinExistence type="inferred from homology"/>
<keyword evidence="11" id="KW-0732">Signal</keyword>
<evidence type="ECO:0000256" key="3">
    <source>
        <dbReference type="ARBA" id="ARBA00011245"/>
    </source>
</evidence>
<dbReference type="GO" id="GO:0004521">
    <property type="term" value="F:RNA endonuclease activity"/>
    <property type="evidence" value="ECO:0007669"/>
    <property type="project" value="UniProtKB-UniRule"/>
</dbReference>
<keyword evidence="5 11" id="KW-0479">Metal-binding</keyword>
<dbReference type="InterPro" id="IPR018998">
    <property type="entry name" value="EndoU_C"/>
</dbReference>
<evidence type="ECO:0000256" key="11">
    <source>
        <dbReference type="RuleBase" id="RU367085"/>
    </source>
</evidence>
<keyword evidence="10" id="KW-0456">Lyase</keyword>
<dbReference type="BRENDA" id="3.1.26.4">
    <property type="organism ID" value="16484"/>
</dbReference>
<dbReference type="AlphaFoldDB" id="A0A3S8Z5R6"/>
<feature type="domain" description="EndoU" evidence="12">
    <location>
        <begin position="37"/>
        <end position="301"/>
    </location>
</feature>
<evidence type="ECO:0000256" key="2">
    <source>
        <dbReference type="ARBA" id="ARBA00010168"/>
    </source>
</evidence>
<feature type="signal peptide" evidence="11">
    <location>
        <begin position="1"/>
        <end position="22"/>
    </location>
</feature>
<name>A0A3S8Z5R6_9TREM</name>
<comment type="catalytic activity">
    <reaction evidence="11">
        <text>ribonucleotidyl-uridine-RNA = a 5'-end dephospho-uridine-RNA + a 3'-end 2',3'-cyclophospho-ribonucleotide-RNA</text>
        <dbReference type="Rhea" id="RHEA:67792"/>
        <dbReference type="Rhea" id="RHEA-COMP:10464"/>
        <dbReference type="Rhea" id="RHEA-COMP:17354"/>
        <dbReference type="Rhea" id="RHEA-COMP:17356"/>
        <dbReference type="ChEBI" id="CHEBI:83064"/>
        <dbReference type="ChEBI" id="CHEBI:173117"/>
        <dbReference type="ChEBI" id="CHEBI:173224"/>
    </reaction>
</comment>
<keyword evidence="9 11" id="KW-0464">Manganese</keyword>
<evidence type="ECO:0000256" key="6">
    <source>
        <dbReference type="ARBA" id="ARBA00022759"/>
    </source>
</evidence>
<evidence type="ECO:0000256" key="4">
    <source>
        <dbReference type="ARBA" id="ARBA00022722"/>
    </source>
</evidence>
<comment type="similarity">
    <text evidence="2 11">Belongs to the ENDOU family.</text>
</comment>
<dbReference type="EC" id="4.6.1.-" evidence="11"/>
<keyword evidence="4 11" id="KW-0540">Nuclease</keyword>
<dbReference type="InterPro" id="IPR037227">
    <property type="entry name" value="EndoU-like"/>
</dbReference>
<dbReference type="SUPFAM" id="SSF142877">
    <property type="entry name" value="EndoU-like"/>
    <property type="match status" value="1"/>
</dbReference>
<sequence>MIAWPTVLLVLLLVDPPLQCEGKSYKKKYQFIHSKAYGNQLSELAQELWNLDRKYLKFGREYKLNLQGKLGGRVREDRAHNNLFASVRWSEIRRAPSVSEFIRLLDNYESAVGIPERITPEKVAEIHAFLNAVIDTPVMRRTQAFLVNHGLSSPNPTQFKKQLYSIWFEPYKRRRSQDSSAFEHVFVGEHRHDKLLGLHNWIQFALQEAQHKIDYQGYFKTCGTPANLATVSFKQSSGLVKPKTTFLVGTTPAFEMALYTATFLISKDRPQRVHLGSCEVDVICHRLRSKKLGSCYLHPVTGGEKSSS</sequence>
<evidence type="ECO:0000256" key="9">
    <source>
        <dbReference type="ARBA" id="ARBA00023211"/>
    </source>
</evidence>
<dbReference type="PANTHER" id="PTHR12439">
    <property type="entry name" value="PLACENTAL PROTEIN 11-RELATED"/>
    <property type="match status" value="1"/>
</dbReference>
<dbReference type="PROSITE" id="PS51959">
    <property type="entry name" value="ENDOU"/>
    <property type="match status" value="1"/>
</dbReference>
<dbReference type="GO" id="GO:0046872">
    <property type="term" value="F:metal ion binding"/>
    <property type="evidence" value="ECO:0007669"/>
    <property type="project" value="UniProtKB-UniRule"/>
</dbReference>
<reference evidence="13" key="2">
    <citation type="submission" date="2018-03" db="EMBL/GenBank/DDBJ databases">
        <authorList>
            <person name="Lim S.-B."/>
            <person name="Kim T.-S."/>
            <person name="Lee H.-W."/>
        </authorList>
    </citation>
    <scope>NUCLEOTIDE SEQUENCE</scope>
</reference>
<evidence type="ECO:0000256" key="1">
    <source>
        <dbReference type="ARBA" id="ARBA00001936"/>
    </source>
</evidence>
<evidence type="ECO:0000256" key="10">
    <source>
        <dbReference type="ARBA" id="ARBA00023239"/>
    </source>
</evidence>
<keyword evidence="7 11" id="KW-0378">Hydrolase</keyword>
<dbReference type="GO" id="GO:0016829">
    <property type="term" value="F:lyase activity"/>
    <property type="evidence" value="ECO:0007669"/>
    <property type="project" value="UniProtKB-KW"/>
</dbReference>
<evidence type="ECO:0000256" key="5">
    <source>
        <dbReference type="ARBA" id="ARBA00022723"/>
    </source>
</evidence>
<dbReference type="Pfam" id="PF09412">
    <property type="entry name" value="XendoU"/>
    <property type="match status" value="1"/>
</dbReference>
<evidence type="ECO:0000259" key="12">
    <source>
        <dbReference type="PROSITE" id="PS51959"/>
    </source>
</evidence>
<evidence type="ECO:0000256" key="8">
    <source>
        <dbReference type="ARBA" id="ARBA00022884"/>
    </source>
</evidence>
<comment type="subunit">
    <text evidence="3 11">Monomer.</text>
</comment>
<accession>A0A3S8Z5R6</accession>
<dbReference type="GO" id="GO:0003723">
    <property type="term" value="F:RNA binding"/>
    <property type="evidence" value="ECO:0007669"/>
    <property type="project" value="UniProtKB-UniRule"/>
</dbReference>
<keyword evidence="6 11" id="KW-0255">Endonuclease</keyword>
<protein>
    <recommendedName>
        <fullName evidence="11">Uridylate-specific endoribonuclease</fullName>
        <ecNumber evidence="11">4.6.1.-</ecNumber>
    </recommendedName>
</protein>
<dbReference type="InterPro" id="IPR039787">
    <property type="entry name" value="ENDOU"/>
</dbReference>